<feature type="compositionally biased region" description="Acidic residues" evidence="1">
    <location>
        <begin position="33"/>
        <end position="48"/>
    </location>
</feature>
<proteinExistence type="predicted"/>
<reference evidence="2" key="1">
    <citation type="journal article" date="2018" name="BMC Genomics">
        <title>Comparative genomics of the wheat fungal pathogen Pyrenophora tritici-repentis reveals chromosomal variations and genome plasticity.</title>
        <authorList>
            <person name="Moolhuijzen P."/>
            <person name="See P.T."/>
            <person name="Hane J.K."/>
            <person name="Shi G."/>
            <person name="Liu Z."/>
            <person name="Oliver R.P."/>
            <person name="Moffat C.S."/>
        </authorList>
    </citation>
    <scope>NUCLEOTIDE SEQUENCE [LARGE SCALE GENOMIC DNA]</scope>
    <source>
        <strain evidence="2">M4</strain>
    </source>
</reference>
<evidence type="ECO:0000313" key="2">
    <source>
        <dbReference type="EMBL" id="KAF7567113.1"/>
    </source>
</evidence>
<dbReference type="GeneID" id="90957680"/>
<dbReference type="Proteomes" id="UP000245464">
    <property type="component" value="Chromosome 8"/>
</dbReference>
<dbReference type="EMBL" id="NQIK02000008">
    <property type="protein sequence ID" value="KAF7567113.1"/>
    <property type="molecule type" value="Genomic_DNA"/>
</dbReference>
<gene>
    <name evidence="2" type="ORF">PtrM4_137040</name>
</gene>
<organism evidence="2 3">
    <name type="scientific">Pyrenophora tritici-repentis</name>
    <dbReference type="NCBI Taxonomy" id="45151"/>
    <lineage>
        <taxon>Eukaryota</taxon>
        <taxon>Fungi</taxon>
        <taxon>Dikarya</taxon>
        <taxon>Ascomycota</taxon>
        <taxon>Pezizomycotina</taxon>
        <taxon>Dothideomycetes</taxon>
        <taxon>Pleosporomycetidae</taxon>
        <taxon>Pleosporales</taxon>
        <taxon>Pleosporineae</taxon>
        <taxon>Pleosporaceae</taxon>
        <taxon>Pyrenophora</taxon>
    </lineage>
</organism>
<evidence type="ECO:0000256" key="1">
    <source>
        <dbReference type="SAM" id="MobiDB-lite"/>
    </source>
</evidence>
<sequence length="48" mass="5468">MTMDDVYDQMGLASDSNDSESEVDRKLAAREELENDDWNDDGDYGSDF</sequence>
<comment type="caution">
    <text evidence="2">The sequence shown here is derived from an EMBL/GenBank/DDBJ whole genome shotgun (WGS) entry which is preliminary data.</text>
</comment>
<feature type="compositionally biased region" description="Basic and acidic residues" evidence="1">
    <location>
        <begin position="22"/>
        <end position="32"/>
    </location>
</feature>
<feature type="region of interest" description="Disordered" evidence="1">
    <location>
        <begin position="1"/>
        <end position="48"/>
    </location>
</feature>
<evidence type="ECO:0000313" key="3">
    <source>
        <dbReference type="Proteomes" id="UP000245464"/>
    </source>
</evidence>
<dbReference type="KEGG" id="ptrr:90957680"/>
<name>A0A834VLB3_9PLEO</name>
<dbReference type="RefSeq" id="XP_065960247.1">
    <property type="nucleotide sequence ID" value="XM_066109325.1"/>
</dbReference>
<accession>A0A834VLB3</accession>
<dbReference type="AlphaFoldDB" id="A0A834VLB3"/>
<protein>
    <submittedName>
        <fullName evidence="2">Uncharacterized protein</fullName>
    </submittedName>
</protein>